<dbReference type="InterPro" id="IPR041637">
    <property type="entry name" value="Caprin-1_dimer"/>
</dbReference>
<protein>
    <recommendedName>
        <fullName evidence="2">Caprin-1 dimerization domain-containing protein</fullName>
    </recommendedName>
</protein>
<dbReference type="InterPro" id="IPR028816">
    <property type="entry name" value="Caprin"/>
</dbReference>
<reference evidence="3" key="1">
    <citation type="submission" date="2025-08" db="UniProtKB">
        <authorList>
            <consortium name="Ensembl"/>
        </authorList>
    </citation>
    <scope>IDENTIFICATION</scope>
</reference>
<dbReference type="Proteomes" id="UP000694388">
    <property type="component" value="Unplaced"/>
</dbReference>
<organism evidence="3 4">
    <name type="scientific">Eptatretus burgeri</name>
    <name type="common">Inshore hagfish</name>
    <dbReference type="NCBI Taxonomy" id="7764"/>
    <lineage>
        <taxon>Eukaryota</taxon>
        <taxon>Metazoa</taxon>
        <taxon>Chordata</taxon>
        <taxon>Craniata</taxon>
        <taxon>Vertebrata</taxon>
        <taxon>Cyclostomata</taxon>
        <taxon>Myxini</taxon>
        <taxon>Myxiniformes</taxon>
        <taxon>Myxinidae</taxon>
        <taxon>Eptatretinae</taxon>
        <taxon>Eptatretus</taxon>
    </lineage>
</organism>
<feature type="domain" description="Caprin-1 dimerization" evidence="2">
    <location>
        <begin position="181"/>
        <end position="295"/>
    </location>
</feature>
<accession>A0A8C4QR57</accession>
<keyword evidence="4" id="KW-1185">Reference proteome</keyword>
<dbReference type="AlphaFoldDB" id="A0A8C4QR57"/>
<name>A0A8C4QR57_EPTBU</name>
<dbReference type="PANTHER" id="PTHR22922:SF19">
    <property type="entry name" value="CAPRIN HOMOLOG"/>
    <property type="match status" value="1"/>
</dbReference>
<sequence length="460" mass="52747">MRRARRREGACRRVRERGGVAPRIDLAGPTWPLITKLAAAVGVNGSDGRSLPRSEIYFLGCLIHQSLSTMIAKNGEDVLDGARADERKKGLHTLANVYEDYVNNVLQFLKTKIRNLEKKKVKFATYEKKALTGEHLDSGQLSCLNNAQEMHNNLAFAQDLQKSFILMNTEFQKAQRKVLQHDAIQRKECDHKRLKRVIELQYVLEHLGHKYIRQDFMTGRNGAVLLSAEEFTYMDELYQLVHPFRDWGMRFDEQIERASCFLYEYLSRSEKAVAGTTYKKLHQVVQKVIDSGYFETLPYYSSSDDEDEVQNCKMVQLGKPLQNHSHTSLDIPTSKSAESLVMLNSHSSIVLAKEFVNRNYVTAVESQKPNEEQKLQVTPFEKHLPKDQKWHELQVSIASTQQEVVSQQSLHQPQSQTSMSDVRCLTRQDSAHQKLQNLIKQIQGTYSFLQVSTTFFTMGG</sequence>
<dbReference type="GO" id="GO:0003723">
    <property type="term" value="F:RNA binding"/>
    <property type="evidence" value="ECO:0007669"/>
    <property type="project" value="TreeGrafter"/>
</dbReference>
<evidence type="ECO:0000259" key="2">
    <source>
        <dbReference type="Pfam" id="PF18293"/>
    </source>
</evidence>
<evidence type="ECO:0000313" key="4">
    <source>
        <dbReference type="Proteomes" id="UP000694388"/>
    </source>
</evidence>
<dbReference type="Pfam" id="PF18293">
    <property type="entry name" value="Caprin-1_dimer"/>
    <property type="match status" value="1"/>
</dbReference>
<proteinExistence type="inferred from homology"/>
<evidence type="ECO:0000313" key="3">
    <source>
        <dbReference type="Ensembl" id="ENSEBUP00000018548.1"/>
    </source>
</evidence>
<dbReference type="GO" id="GO:0005737">
    <property type="term" value="C:cytoplasm"/>
    <property type="evidence" value="ECO:0007669"/>
    <property type="project" value="TreeGrafter"/>
</dbReference>
<reference evidence="3" key="2">
    <citation type="submission" date="2025-09" db="UniProtKB">
        <authorList>
            <consortium name="Ensembl"/>
        </authorList>
    </citation>
    <scope>IDENTIFICATION</scope>
</reference>
<evidence type="ECO:0000256" key="1">
    <source>
        <dbReference type="ARBA" id="ARBA00007950"/>
    </source>
</evidence>
<dbReference type="GeneTree" id="ENSGT00940000153438"/>
<dbReference type="Ensembl" id="ENSEBUT00000019124.1">
    <property type="protein sequence ID" value="ENSEBUP00000018548.1"/>
    <property type="gene ID" value="ENSEBUG00000011579.1"/>
</dbReference>
<dbReference type="PANTHER" id="PTHR22922">
    <property type="entry name" value="GPI-ANCHORED PROTEIN P137"/>
    <property type="match status" value="1"/>
</dbReference>
<comment type="similarity">
    <text evidence="1">Belongs to the caprin family.</text>
</comment>